<reference evidence="2" key="1">
    <citation type="submission" date="2016-10" db="EMBL/GenBank/DDBJ databases">
        <authorList>
            <person name="Varghese N."/>
            <person name="Submissions S."/>
        </authorList>
    </citation>
    <scope>NUCLEOTIDE SEQUENCE [LARGE SCALE GENOMIC DNA]</scope>
    <source>
        <strain evidence="2">DSM 23920</strain>
    </source>
</reference>
<dbReference type="RefSeq" id="WP_089762242.1">
    <property type="nucleotide sequence ID" value="NZ_BKAT01000007.1"/>
</dbReference>
<sequence>MEKFNHQNHQHLLDCVPLADHKQFIIGYNYMVDDLNEIESEYREKYIELYPDFNLDLVIFFTCNTQTRKLRYTIDINRHYSLMDEMDKITIIHESDAVIEHYMEPEIYRYLDEKV</sequence>
<dbReference type="OrthoDB" id="10013414at2"/>
<evidence type="ECO:0000313" key="2">
    <source>
        <dbReference type="Proteomes" id="UP000199656"/>
    </source>
</evidence>
<proteinExistence type="predicted"/>
<name>A0A1H4CG62_9BACT</name>
<organism evidence="1 2">
    <name type="scientific">Chitinophaga terrae</name>
    <name type="common">ex Kim and Jung 2007</name>
    <dbReference type="NCBI Taxonomy" id="408074"/>
    <lineage>
        <taxon>Bacteria</taxon>
        <taxon>Pseudomonadati</taxon>
        <taxon>Bacteroidota</taxon>
        <taxon>Chitinophagia</taxon>
        <taxon>Chitinophagales</taxon>
        <taxon>Chitinophagaceae</taxon>
        <taxon>Chitinophaga</taxon>
    </lineage>
</organism>
<gene>
    <name evidence="1" type="ORF">SAMN05660909_02620</name>
</gene>
<protein>
    <submittedName>
        <fullName evidence="1">Uncharacterized protein</fullName>
    </submittedName>
</protein>
<dbReference type="AlphaFoldDB" id="A0A1H4CG62"/>
<evidence type="ECO:0000313" key="1">
    <source>
        <dbReference type="EMBL" id="SEA59406.1"/>
    </source>
</evidence>
<accession>A0A1H4CG62</accession>
<dbReference type="EMBL" id="FNRL01000010">
    <property type="protein sequence ID" value="SEA59406.1"/>
    <property type="molecule type" value="Genomic_DNA"/>
</dbReference>
<dbReference type="Proteomes" id="UP000199656">
    <property type="component" value="Unassembled WGS sequence"/>
</dbReference>
<keyword evidence="2" id="KW-1185">Reference proteome</keyword>